<organism evidence="1 2">
    <name type="scientific">Colletotrichum gloeosporioides (strain Cg-14)</name>
    <name type="common">Anthracnose fungus</name>
    <name type="synonym">Glomerella cingulata</name>
    <dbReference type="NCBI Taxonomy" id="1237896"/>
    <lineage>
        <taxon>Eukaryota</taxon>
        <taxon>Fungi</taxon>
        <taxon>Dikarya</taxon>
        <taxon>Ascomycota</taxon>
        <taxon>Pezizomycotina</taxon>
        <taxon>Sordariomycetes</taxon>
        <taxon>Hypocreomycetidae</taxon>
        <taxon>Glomerellales</taxon>
        <taxon>Glomerellaceae</taxon>
        <taxon>Colletotrichum</taxon>
        <taxon>Colletotrichum gloeosporioides species complex</taxon>
    </lineage>
</organism>
<dbReference type="Proteomes" id="UP000015530">
    <property type="component" value="Unassembled WGS sequence"/>
</dbReference>
<accession>T0K320</accession>
<protein>
    <submittedName>
        <fullName evidence="1">Uncharacterized protein</fullName>
    </submittedName>
</protein>
<proteinExistence type="predicted"/>
<dbReference type="AlphaFoldDB" id="T0K320"/>
<name>T0K320_COLGC</name>
<dbReference type="EMBL" id="AMYD01003082">
    <property type="protein sequence ID" value="EQB47148.1"/>
    <property type="molecule type" value="Genomic_DNA"/>
</dbReference>
<sequence length="28" mass="3202">MKKTGKQFQAMLDVKGSLSQDGFLKKRM</sequence>
<comment type="caution">
    <text evidence="1">The sequence shown here is derived from an EMBL/GenBank/DDBJ whole genome shotgun (WGS) entry which is preliminary data.</text>
</comment>
<evidence type="ECO:0000313" key="1">
    <source>
        <dbReference type="EMBL" id="EQB47148.1"/>
    </source>
</evidence>
<dbReference type="HOGENOM" id="CLU_3413093_0_0_1"/>
<evidence type="ECO:0000313" key="2">
    <source>
        <dbReference type="Proteomes" id="UP000015530"/>
    </source>
</evidence>
<reference evidence="2" key="1">
    <citation type="journal article" date="2013" name="Mol. Plant Microbe Interact.">
        <title>Global aspects of pacC regulation of pathogenicity genes in Colletotrichum gloeosporioides as revealed by transcriptome analysis.</title>
        <authorList>
            <person name="Alkan N."/>
            <person name="Meng X."/>
            <person name="Friedlander G."/>
            <person name="Reuveni E."/>
            <person name="Sukno S."/>
            <person name="Sherman A."/>
            <person name="Thon M."/>
            <person name="Fluhr R."/>
            <person name="Prusky D."/>
        </authorList>
    </citation>
    <scope>NUCLEOTIDE SEQUENCE [LARGE SCALE GENOMIC DNA]</scope>
    <source>
        <strain evidence="2">Cg-14</strain>
    </source>
</reference>
<gene>
    <name evidence="1" type="ORF">CGLO_13738</name>
</gene>